<name>A0A2P2P5I4_RHIMU</name>
<accession>A0A2P2P5I4</accession>
<dbReference type="EMBL" id="GGEC01069455">
    <property type="protein sequence ID" value="MBX49939.1"/>
    <property type="molecule type" value="Transcribed_RNA"/>
</dbReference>
<reference evidence="1" key="1">
    <citation type="submission" date="2018-02" db="EMBL/GenBank/DDBJ databases">
        <title>Rhizophora mucronata_Transcriptome.</title>
        <authorList>
            <person name="Meera S.P."/>
            <person name="Sreeshan A."/>
            <person name="Augustine A."/>
        </authorList>
    </citation>
    <scope>NUCLEOTIDE SEQUENCE</scope>
    <source>
        <tissue evidence="1">Leaf</tissue>
    </source>
</reference>
<dbReference type="AlphaFoldDB" id="A0A2P2P5I4"/>
<protein>
    <submittedName>
        <fullName evidence="1">Uncharacterized protein</fullName>
    </submittedName>
</protein>
<sequence length="23" mass="2447">MISTRTGLIFSIGCLEFLASSIS</sequence>
<organism evidence="1">
    <name type="scientific">Rhizophora mucronata</name>
    <name type="common">Asiatic mangrove</name>
    <dbReference type="NCBI Taxonomy" id="61149"/>
    <lineage>
        <taxon>Eukaryota</taxon>
        <taxon>Viridiplantae</taxon>
        <taxon>Streptophyta</taxon>
        <taxon>Embryophyta</taxon>
        <taxon>Tracheophyta</taxon>
        <taxon>Spermatophyta</taxon>
        <taxon>Magnoliopsida</taxon>
        <taxon>eudicotyledons</taxon>
        <taxon>Gunneridae</taxon>
        <taxon>Pentapetalae</taxon>
        <taxon>rosids</taxon>
        <taxon>fabids</taxon>
        <taxon>Malpighiales</taxon>
        <taxon>Rhizophoraceae</taxon>
        <taxon>Rhizophora</taxon>
    </lineage>
</organism>
<evidence type="ECO:0000313" key="1">
    <source>
        <dbReference type="EMBL" id="MBX49939.1"/>
    </source>
</evidence>
<proteinExistence type="predicted"/>